<dbReference type="EMBL" id="MU864930">
    <property type="protein sequence ID" value="KAK4466744.1"/>
    <property type="molecule type" value="Genomic_DNA"/>
</dbReference>
<reference evidence="2" key="1">
    <citation type="journal article" date="2023" name="Mol. Phylogenet. Evol.">
        <title>Genome-scale phylogeny and comparative genomics of the fungal order Sordariales.</title>
        <authorList>
            <person name="Hensen N."/>
            <person name="Bonometti L."/>
            <person name="Westerberg I."/>
            <person name="Brannstrom I.O."/>
            <person name="Guillou S."/>
            <person name="Cros-Aarteil S."/>
            <person name="Calhoun S."/>
            <person name="Haridas S."/>
            <person name="Kuo A."/>
            <person name="Mondo S."/>
            <person name="Pangilinan J."/>
            <person name="Riley R."/>
            <person name="LaButti K."/>
            <person name="Andreopoulos B."/>
            <person name="Lipzen A."/>
            <person name="Chen C."/>
            <person name="Yan M."/>
            <person name="Daum C."/>
            <person name="Ng V."/>
            <person name="Clum A."/>
            <person name="Steindorff A."/>
            <person name="Ohm R.A."/>
            <person name="Martin F."/>
            <person name="Silar P."/>
            <person name="Natvig D.O."/>
            <person name="Lalanne C."/>
            <person name="Gautier V."/>
            <person name="Ament-Velasquez S.L."/>
            <person name="Kruys A."/>
            <person name="Hutchinson M.I."/>
            <person name="Powell A.J."/>
            <person name="Barry K."/>
            <person name="Miller A.N."/>
            <person name="Grigoriev I.V."/>
            <person name="Debuchy R."/>
            <person name="Gladieux P."/>
            <person name="Hiltunen Thoren M."/>
            <person name="Johannesson H."/>
        </authorList>
    </citation>
    <scope>NUCLEOTIDE SEQUENCE</scope>
    <source>
        <strain evidence="2">PSN324</strain>
    </source>
</reference>
<accession>A0AAV9I0R2</accession>
<name>A0AAV9I0R2_9PEZI</name>
<feature type="compositionally biased region" description="Basic and acidic residues" evidence="1">
    <location>
        <begin position="96"/>
        <end position="114"/>
    </location>
</feature>
<evidence type="ECO:0000313" key="3">
    <source>
        <dbReference type="Proteomes" id="UP001321749"/>
    </source>
</evidence>
<evidence type="ECO:0000313" key="2">
    <source>
        <dbReference type="EMBL" id="KAK4466744.1"/>
    </source>
</evidence>
<protein>
    <submittedName>
        <fullName evidence="2">Uncharacterized protein</fullName>
    </submittedName>
</protein>
<proteinExistence type="predicted"/>
<feature type="region of interest" description="Disordered" evidence="1">
    <location>
        <begin position="92"/>
        <end position="114"/>
    </location>
</feature>
<reference evidence="2" key="2">
    <citation type="submission" date="2023-06" db="EMBL/GenBank/DDBJ databases">
        <authorList>
            <consortium name="Lawrence Berkeley National Laboratory"/>
            <person name="Mondo S.J."/>
            <person name="Hensen N."/>
            <person name="Bonometti L."/>
            <person name="Westerberg I."/>
            <person name="Brannstrom I.O."/>
            <person name="Guillou S."/>
            <person name="Cros-Aarteil S."/>
            <person name="Calhoun S."/>
            <person name="Haridas S."/>
            <person name="Kuo A."/>
            <person name="Pangilinan J."/>
            <person name="Riley R."/>
            <person name="Labutti K."/>
            <person name="Andreopoulos B."/>
            <person name="Lipzen A."/>
            <person name="Chen C."/>
            <person name="Yanf M."/>
            <person name="Daum C."/>
            <person name="Ng V."/>
            <person name="Clum A."/>
            <person name="Steindorff A."/>
            <person name="Ohm R."/>
            <person name="Martin F."/>
            <person name="Silar P."/>
            <person name="Natvig D."/>
            <person name="Lalanne C."/>
            <person name="Gautier V."/>
            <person name="Ament-Velasquez S.L."/>
            <person name="Kruys A."/>
            <person name="Hutchinson M.I."/>
            <person name="Powell A.J."/>
            <person name="Barry K."/>
            <person name="Miller A.N."/>
            <person name="Grigoriev I.V."/>
            <person name="Debuchy R."/>
            <person name="Gladieux P."/>
            <person name="Thoren M.H."/>
            <person name="Johannesson H."/>
        </authorList>
    </citation>
    <scope>NUCLEOTIDE SEQUENCE</scope>
    <source>
        <strain evidence="2">PSN324</strain>
    </source>
</reference>
<organism evidence="2 3">
    <name type="scientific">Cladorrhinum samala</name>
    <dbReference type="NCBI Taxonomy" id="585594"/>
    <lineage>
        <taxon>Eukaryota</taxon>
        <taxon>Fungi</taxon>
        <taxon>Dikarya</taxon>
        <taxon>Ascomycota</taxon>
        <taxon>Pezizomycotina</taxon>
        <taxon>Sordariomycetes</taxon>
        <taxon>Sordariomycetidae</taxon>
        <taxon>Sordariales</taxon>
        <taxon>Podosporaceae</taxon>
        <taxon>Cladorrhinum</taxon>
    </lineage>
</organism>
<dbReference type="Proteomes" id="UP001321749">
    <property type="component" value="Unassembled WGS sequence"/>
</dbReference>
<dbReference type="AlphaFoldDB" id="A0AAV9I0R2"/>
<keyword evidence="3" id="KW-1185">Reference proteome</keyword>
<gene>
    <name evidence="2" type="ORF">QBC42DRAFT_247463</name>
</gene>
<sequence>MTAARLAIRRVGGRLLHQTPSMTVAPFPPTPIATATSSRFSPAASEHITIIRTKNPLAVSVADSKQAAVPQSLPIDYPLSVVDDLVVLCQPGSTGNDEKPEVSDARERKASGSEHVKLEEEVMPAEMEQAFDQLEYTLGVFNVLLQHAARERADGCGRGPLSTQGTEEQQRMDDVDDCKQMHLCLSRRYNPLPQGDEGLQIVRTIHEWEMCRKKRPRVSTALADELLIHDLARRMWKLDGKEVKLETVRSAYDAARRRQGFRNTGRFGVEDFDI</sequence>
<evidence type="ECO:0000256" key="1">
    <source>
        <dbReference type="SAM" id="MobiDB-lite"/>
    </source>
</evidence>
<comment type="caution">
    <text evidence="2">The sequence shown here is derived from an EMBL/GenBank/DDBJ whole genome shotgun (WGS) entry which is preliminary data.</text>
</comment>